<evidence type="ECO:0008006" key="6">
    <source>
        <dbReference type="Google" id="ProtNLM"/>
    </source>
</evidence>
<evidence type="ECO:0000313" key="5">
    <source>
        <dbReference type="Proteomes" id="UP000002774"/>
    </source>
</evidence>
<dbReference type="PANTHER" id="PTHR40763">
    <property type="entry name" value="MEMBRANE PROTEIN-RELATED"/>
    <property type="match status" value="1"/>
</dbReference>
<accession>H1Y6Z7</accession>
<evidence type="ECO:0000259" key="2">
    <source>
        <dbReference type="Pfam" id="PF09922"/>
    </source>
</evidence>
<proteinExistence type="predicted"/>
<dbReference type="Pfam" id="PF22570">
    <property type="entry name" value="LiaF-TM"/>
    <property type="match status" value="1"/>
</dbReference>
<dbReference type="EMBL" id="CM001403">
    <property type="protein sequence ID" value="EHQ28404.1"/>
    <property type="molecule type" value="Genomic_DNA"/>
</dbReference>
<feature type="transmembrane region" description="Helical" evidence="1">
    <location>
        <begin position="68"/>
        <end position="86"/>
    </location>
</feature>
<name>H1Y6Z7_9SPHI</name>
<dbReference type="InterPro" id="IPR024425">
    <property type="entry name" value="LiaF-like_C"/>
</dbReference>
<sequence>MQNDIEPTKSRNNGKVIAGFILLTLGGILLLQQLGNFLFPSWVFSWPMWLIALGLYSGAKHNFSKPTAYIMIVIGVIFLADDIFPGVNLSNLFWPVIIISIGFMMILGRNHKWDASRFRRDRRWNHNRNTDKHWDWDKQVNPDNPNEPIKDYSNMNYSDMKAEYGPGKAGNLSEDLLDATSIFGSCNKTILSKNFKGGEIINIFGGAEIDFTQADINGRVVIDVTQIFGGIKLLVPPHWHVTSDMVALFAGFDDKRKHKIDISTDKVLVITGTSIFAGIEIRSY</sequence>
<gene>
    <name evidence="4" type="ORF">Mucpa_4314</name>
</gene>
<dbReference type="PANTHER" id="PTHR40763:SF5">
    <property type="entry name" value="MEMBRANE PROTEIN"/>
    <property type="match status" value="1"/>
</dbReference>
<dbReference type="HOGENOM" id="CLU_075538_0_0_10"/>
<feature type="transmembrane region" description="Helical" evidence="1">
    <location>
        <begin position="37"/>
        <end position="56"/>
    </location>
</feature>
<feature type="transmembrane region" description="Helical" evidence="1">
    <location>
        <begin position="12"/>
        <end position="31"/>
    </location>
</feature>
<dbReference type="eggNOG" id="COG4758">
    <property type="taxonomic scope" value="Bacteria"/>
</dbReference>
<keyword evidence="1" id="KW-1133">Transmembrane helix</keyword>
<dbReference type="OrthoDB" id="129627at2"/>
<organism evidence="4 5">
    <name type="scientific">Mucilaginibacter paludis DSM 18603</name>
    <dbReference type="NCBI Taxonomy" id="714943"/>
    <lineage>
        <taxon>Bacteria</taxon>
        <taxon>Pseudomonadati</taxon>
        <taxon>Bacteroidota</taxon>
        <taxon>Sphingobacteriia</taxon>
        <taxon>Sphingobacteriales</taxon>
        <taxon>Sphingobacteriaceae</taxon>
        <taxon>Mucilaginibacter</taxon>
    </lineage>
</organism>
<dbReference type="STRING" id="714943.Mucpa_4314"/>
<dbReference type="AlphaFoldDB" id="H1Y6Z7"/>
<keyword evidence="1" id="KW-0812">Transmembrane</keyword>
<protein>
    <recommendedName>
        <fullName evidence="6">Cell wall-active antibiotics response LiaF-like C-terminal domain-containing protein</fullName>
    </recommendedName>
</protein>
<reference evidence="4" key="1">
    <citation type="submission" date="2011-09" db="EMBL/GenBank/DDBJ databases">
        <title>The permanent draft genome of Mucilaginibacter paludis DSM 18603.</title>
        <authorList>
            <consortium name="US DOE Joint Genome Institute (JGI-PGF)"/>
            <person name="Lucas S."/>
            <person name="Han J."/>
            <person name="Lapidus A."/>
            <person name="Bruce D."/>
            <person name="Goodwin L."/>
            <person name="Pitluck S."/>
            <person name="Peters L."/>
            <person name="Kyrpides N."/>
            <person name="Mavromatis K."/>
            <person name="Ivanova N."/>
            <person name="Mikhailova N."/>
            <person name="Held B."/>
            <person name="Detter J.C."/>
            <person name="Tapia R."/>
            <person name="Han C."/>
            <person name="Land M."/>
            <person name="Hauser L."/>
            <person name="Markowitz V."/>
            <person name="Cheng J.-F."/>
            <person name="Hugenholtz P."/>
            <person name="Woyke T."/>
            <person name="Wu D."/>
            <person name="Tindall B."/>
            <person name="Brambilla E."/>
            <person name="Klenk H.-P."/>
            <person name="Eisen J.A."/>
        </authorList>
    </citation>
    <scope>NUCLEOTIDE SEQUENCE [LARGE SCALE GENOMIC DNA]</scope>
    <source>
        <strain evidence="4">DSM 18603</strain>
    </source>
</reference>
<keyword evidence="1" id="KW-0472">Membrane</keyword>
<feature type="domain" description="LiaF transmembrane" evidence="3">
    <location>
        <begin position="18"/>
        <end position="113"/>
    </location>
</feature>
<dbReference type="RefSeq" id="WP_008509201.1">
    <property type="nucleotide sequence ID" value="NZ_CM001403.1"/>
</dbReference>
<keyword evidence="5" id="KW-1185">Reference proteome</keyword>
<evidence type="ECO:0000313" key="4">
    <source>
        <dbReference type="EMBL" id="EHQ28404.1"/>
    </source>
</evidence>
<dbReference type="Pfam" id="PF09922">
    <property type="entry name" value="LiaF-like_C"/>
    <property type="match status" value="1"/>
</dbReference>
<feature type="transmembrane region" description="Helical" evidence="1">
    <location>
        <begin position="92"/>
        <end position="110"/>
    </location>
</feature>
<evidence type="ECO:0000259" key="3">
    <source>
        <dbReference type="Pfam" id="PF22570"/>
    </source>
</evidence>
<evidence type="ECO:0000256" key="1">
    <source>
        <dbReference type="SAM" id="Phobius"/>
    </source>
</evidence>
<dbReference type="Proteomes" id="UP000002774">
    <property type="component" value="Chromosome"/>
</dbReference>
<feature type="domain" description="Cell wall-active antibiotics response LiaF-like C-terminal" evidence="2">
    <location>
        <begin position="196"/>
        <end position="253"/>
    </location>
</feature>
<dbReference type="InterPro" id="IPR054331">
    <property type="entry name" value="LiaF_TM"/>
</dbReference>